<dbReference type="InterPro" id="IPR002649">
    <property type="entry name" value="tRNA_m1G_MeTrfase_TrmD"/>
</dbReference>
<dbReference type="Gene3D" id="1.10.1270.20">
    <property type="entry name" value="tRNA(m1g37)methyltransferase, domain 2"/>
    <property type="match status" value="1"/>
</dbReference>
<dbReference type="EC" id="2.1.1.228" evidence="5 15"/>
<dbReference type="PANTHER" id="PTHR46417:SF1">
    <property type="entry name" value="TRNA (GUANINE-N(1)-)-METHYLTRANSFERASE"/>
    <property type="match status" value="1"/>
</dbReference>
<keyword evidence="20" id="KW-1185">Reference proteome</keyword>
<evidence type="ECO:0000256" key="7">
    <source>
        <dbReference type="ARBA" id="ARBA00022490"/>
    </source>
</evidence>
<accession>A0A1W1VPQ0</accession>
<evidence type="ECO:0000256" key="13">
    <source>
        <dbReference type="ARBA" id="ARBA00033392"/>
    </source>
</evidence>
<organism evidence="19 20">
    <name type="scientific">Thermanaeromonas toyohensis ToBE</name>
    <dbReference type="NCBI Taxonomy" id="698762"/>
    <lineage>
        <taxon>Bacteria</taxon>
        <taxon>Bacillati</taxon>
        <taxon>Bacillota</taxon>
        <taxon>Clostridia</taxon>
        <taxon>Neomoorellales</taxon>
        <taxon>Neomoorellaceae</taxon>
        <taxon>Thermanaeromonas</taxon>
    </lineage>
</organism>
<dbReference type="Proteomes" id="UP000192569">
    <property type="component" value="Chromosome I"/>
</dbReference>
<protein>
    <recommendedName>
        <fullName evidence="6 15">tRNA (guanine-N(1)-)-methyltransferase</fullName>
        <ecNumber evidence="5 15">2.1.1.228</ecNumber>
    </recommendedName>
    <alternativeName>
        <fullName evidence="12 15">M1G-methyltransferase</fullName>
    </alternativeName>
    <alternativeName>
        <fullName evidence="13 15">tRNA [GM37] methyltransferase</fullName>
    </alternativeName>
</protein>
<evidence type="ECO:0000313" key="20">
    <source>
        <dbReference type="Proteomes" id="UP000192569"/>
    </source>
</evidence>
<evidence type="ECO:0000256" key="6">
    <source>
        <dbReference type="ARBA" id="ARBA00014679"/>
    </source>
</evidence>
<evidence type="ECO:0000256" key="17">
    <source>
        <dbReference type="RuleBase" id="RU003464"/>
    </source>
</evidence>
<dbReference type="STRING" id="698762.SAMN00808754_1215"/>
<evidence type="ECO:0000256" key="11">
    <source>
        <dbReference type="ARBA" id="ARBA00022694"/>
    </source>
</evidence>
<keyword evidence="7 15" id="KW-0963">Cytoplasm</keyword>
<keyword evidence="10 15" id="KW-0949">S-adenosyl-L-methionine</keyword>
<dbReference type="Gene3D" id="3.40.1280.10">
    <property type="match status" value="1"/>
</dbReference>
<proteinExistence type="inferred from homology"/>
<evidence type="ECO:0000259" key="18">
    <source>
        <dbReference type="Pfam" id="PF01746"/>
    </source>
</evidence>
<keyword evidence="9 15" id="KW-0808">Transferase</keyword>
<dbReference type="InterPro" id="IPR029026">
    <property type="entry name" value="tRNA_m1G_MTases_N"/>
</dbReference>
<name>A0A1W1VPQ0_9FIRM</name>
<dbReference type="PANTHER" id="PTHR46417">
    <property type="entry name" value="TRNA (GUANINE-N(1)-)-METHYLTRANSFERASE"/>
    <property type="match status" value="1"/>
</dbReference>
<dbReference type="InterPro" id="IPR029028">
    <property type="entry name" value="Alpha/beta_knot_MTases"/>
</dbReference>
<dbReference type="HAMAP" id="MF_00605">
    <property type="entry name" value="TrmD"/>
    <property type="match status" value="1"/>
</dbReference>
<dbReference type="CDD" id="cd18080">
    <property type="entry name" value="TrmD-like"/>
    <property type="match status" value="1"/>
</dbReference>
<feature type="binding site" evidence="15 16">
    <location>
        <begin position="134"/>
        <end position="139"/>
    </location>
    <ligand>
        <name>S-adenosyl-L-methionine</name>
        <dbReference type="ChEBI" id="CHEBI:59789"/>
    </ligand>
</feature>
<dbReference type="SUPFAM" id="SSF75217">
    <property type="entry name" value="alpha/beta knot"/>
    <property type="match status" value="1"/>
</dbReference>
<dbReference type="Pfam" id="PF01746">
    <property type="entry name" value="tRNA_m1G_MT"/>
    <property type="match status" value="1"/>
</dbReference>
<evidence type="ECO:0000313" key="19">
    <source>
        <dbReference type="EMBL" id="SMB95337.1"/>
    </source>
</evidence>
<dbReference type="EMBL" id="LT838272">
    <property type="protein sequence ID" value="SMB95337.1"/>
    <property type="molecule type" value="Genomic_DNA"/>
</dbReference>
<dbReference type="GO" id="GO:0002939">
    <property type="term" value="P:tRNA N1-guanine methylation"/>
    <property type="evidence" value="ECO:0007669"/>
    <property type="project" value="TreeGrafter"/>
</dbReference>
<comment type="subcellular location">
    <subcellularLocation>
        <location evidence="2 15 17">Cytoplasm</location>
    </subcellularLocation>
</comment>
<dbReference type="GO" id="GO:0052906">
    <property type="term" value="F:tRNA (guanine(37)-N1)-methyltransferase activity"/>
    <property type="evidence" value="ECO:0007669"/>
    <property type="project" value="UniProtKB-UniRule"/>
</dbReference>
<dbReference type="FunFam" id="3.40.1280.10:FF:000001">
    <property type="entry name" value="tRNA (guanine-N(1)-)-methyltransferase"/>
    <property type="match status" value="1"/>
</dbReference>
<comment type="function">
    <text evidence="1 15 17">Specifically methylates guanosine-37 in various tRNAs.</text>
</comment>
<evidence type="ECO:0000256" key="12">
    <source>
        <dbReference type="ARBA" id="ARBA00029736"/>
    </source>
</evidence>
<evidence type="ECO:0000256" key="4">
    <source>
        <dbReference type="ARBA" id="ARBA00011738"/>
    </source>
</evidence>
<dbReference type="NCBIfam" id="NF000648">
    <property type="entry name" value="PRK00026.1"/>
    <property type="match status" value="1"/>
</dbReference>
<dbReference type="AlphaFoldDB" id="A0A1W1VPQ0"/>
<evidence type="ECO:0000256" key="3">
    <source>
        <dbReference type="ARBA" id="ARBA00007630"/>
    </source>
</evidence>
<dbReference type="NCBIfam" id="TIGR00088">
    <property type="entry name" value="trmD"/>
    <property type="match status" value="1"/>
</dbReference>
<keyword evidence="8 15" id="KW-0489">Methyltransferase</keyword>
<sequence>MRVDVLTIFPRMFTGPLDESIVKRAREKGLLQVNLVDIRDFSLDKHRTVDDYPYGGGPGMILRPEPVFLAVESLLQGGAGKKPPIILLSPQGEVFNQAMAQELAQEEWLILICGHYEGVDERIRAYLATREISIGDYILTGGELPAMVLIDAITRLLPGAVGAEDGPREDSFAWGILEYPQYTRPRSFRGLEVPEILLSGDHEKIRVWRRKKALERTWLKRPDLLKKVSLTEEDRRLLEEIVKENQGML</sequence>
<evidence type="ECO:0000256" key="10">
    <source>
        <dbReference type="ARBA" id="ARBA00022691"/>
    </source>
</evidence>
<feature type="binding site" evidence="15 16">
    <location>
        <position position="114"/>
    </location>
    <ligand>
        <name>S-adenosyl-L-methionine</name>
        <dbReference type="ChEBI" id="CHEBI:59789"/>
    </ligand>
</feature>
<dbReference type="GO" id="GO:0005829">
    <property type="term" value="C:cytosol"/>
    <property type="evidence" value="ECO:0007669"/>
    <property type="project" value="TreeGrafter"/>
</dbReference>
<evidence type="ECO:0000256" key="16">
    <source>
        <dbReference type="PIRSR" id="PIRSR000386-1"/>
    </source>
</evidence>
<evidence type="ECO:0000256" key="14">
    <source>
        <dbReference type="ARBA" id="ARBA00047783"/>
    </source>
</evidence>
<evidence type="ECO:0000256" key="2">
    <source>
        <dbReference type="ARBA" id="ARBA00004496"/>
    </source>
</evidence>
<gene>
    <name evidence="15" type="primary">trmD</name>
    <name evidence="19" type="ORF">SAMN00808754_1215</name>
</gene>
<dbReference type="RefSeq" id="WP_084664804.1">
    <property type="nucleotide sequence ID" value="NZ_LT838272.1"/>
</dbReference>
<dbReference type="OrthoDB" id="9807416at2"/>
<comment type="catalytic activity">
    <reaction evidence="14 15 17">
        <text>guanosine(37) in tRNA + S-adenosyl-L-methionine = N(1)-methylguanosine(37) in tRNA + S-adenosyl-L-homocysteine + H(+)</text>
        <dbReference type="Rhea" id="RHEA:36899"/>
        <dbReference type="Rhea" id="RHEA-COMP:10145"/>
        <dbReference type="Rhea" id="RHEA-COMP:10147"/>
        <dbReference type="ChEBI" id="CHEBI:15378"/>
        <dbReference type="ChEBI" id="CHEBI:57856"/>
        <dbReference type="ChEBI" id="CHEBI:59789"/>
        <dbReference type="ChEBI" id="CHEBI:73542"/>
        <dbReference type="ChEBI" id="CHEBI:74269"/>
        <dbReference type="EC" id="2.1.1.228"/>
    </reaction>
</comment>
<comment type="similarity">
    <text evidence="3 15 17">Belongs to the RNA methyltransferase TrmD family.</text>
</comment>
<keyword evidence="11 15" id="KW-0819">tRNA processing</keyword>
<dbReference type="PIRSF" id="PIRSF000386">
    <property type="entry name" value="tRNA_mtase"/>
    <property type="match status" value="1"/>
</dbReference>
<evidence type="ECO:0000256" key="15">
    <source>
        <dbReference type="HAMAP-Rule" id="MF_00605"/>
    </source>
</evidence>
<evidence type="ECO:0000256" key="8">
    <source>
        <dbReference type="ARBA" id="ARBA00022603"/>
    </source>
</evidence>
<evidence type="ECO:0000256" key="9">
    <source>
        <dbReference type="ARBA" id="ARBA00022679"/>
    </source>
</evidence>
<dbReference type="FunFam" id="1.10.1270.20:FF:000001">
    <property type="entry name" value="tRNA (guanine-N(1)-)-methyltransferase"/>
    <property type="match status" value="1"/>
</dbReference>
<reference evidence="19 20" key="1">
    <citation type="submission" date="2017-04" db="EMBL/GenBank/DDBJ databases">
        <authorList>
            <person name="Afonso C.L."/>
            <person name="Miller P.J."/>
            <person name="Scott M.A."/>
            <person name="Spackman E."/>
            <person name="Goraichik I."/>
            <person name="Dimitrov K.M."/>
            <person name="Suarez D.L."/>
            <person name="Swayne D.E."/>
        </authorList>
    </citation>
    <scope>NUCLEOTIDE SEQUENCE [LARGE SCALE GENOMIC DNA]</scope>
    <source>
        <strain evidence="19 20">ToBE</strain>
    </source>
</reference>
<evidence type="ECO:0000256" key="1">
    <source>
        <dbReference type="ARBA" id="ARBA00002634"/>
    </source>
</evidence>
<feature type="domain" description="tRNA methyltransferase TRMD/TRM10-type" evidence="18">
    <location>
        <begin position="1"/>
        <end position="227"/>
    </location>
</feature>
<evidence type="ECO:0000256" key="5">
    <source>
        <dbReference type="ARBA" id="ARBA00012807"/>
    </source>
</evidence>
<dbReference type="InterPro" id="IPR016009">
    <property type="entry name" value="tRNA_MeTrfase_TRMD/TRM10"/>
</dbReference>
<comment type="subunit">
    <text evidence="4 15 17">Homodimer.</text>
</comment>
<dbReference type="InterPro" id="IPR023148">
    <property type="entry name" value="tRNA_m1G_MeTrfase_C_sf"/>
</dbReference>